<comment type="caution">
    <text evidence="3">The sequence shown here is derived from an EMBL/GenBank/DDBJ whole genome shotgun (WGS) entry which is preliminary data.</text>
</comment>
<reference evidence="3 4" key="1">
    <citation type="submission" date="2024-06" db="EMBL/GenBank/DDBJ databases">
        <title>Genomic Encyclopedia of Type Strains, Phase V (KMG-V): Genome sequencing to study the core and pangenomes of soil and plant-associated prokaryotes.</title>
        <authorList>
            <person name="Whitman W."/>
        </authorList>
    </citation>
    <scope>NUCLEOTIDE SEQUENCE [LARGE SCALE GENOMIC DNA]</scope>
    <source>
        <strain evidence="3 4">USDA 160</strain>
    </source>
</reference>
<evidence type="ECO:0000259" key="2">
    <source>
        <dbReference type="Pfam" id="PF14417"/>
    </source>
</evidence>
<evidence type="ECO:0000313" key="4">
    <source>
        <dbReference type="Proteomes" id="UP001549291"/>
    </source>
</evidence>
<evidence type="ECO:0000313" key="3">
    <source>
        <dbReference type="EMBL" id="MET4716162.1"/>
    </source>
</evidence>
<proteinExistence type="predicted"/>
<dbReference type="EMBL" id="JBEPTQ010000001">
    <property type="protein sequence ID" value="MET4716162.1"/>
    <property type="molecule type" value="Genomic_DNA"/>
</dbReference>
<feature type="domain" description="MEDS" evidence="2">
    <location>
        <begin position="1"/>
        <end position="136"/>
    </location>
</feature>
<dbReference type="Pfam" id="PF14417">
    <property type="entry name" value="MEDS"/>
    <property type="match status" value="1"/>
</dbReference>
<protein>
    <recommendedName>
        <fullName evidence="2">MEDS domain-containing protein</fullName>
    </recommendedName>
</protein>
<gene>
    <name evidence="3" type="ORF">ABIF63_000265</name>
</gene>
<evidence type="ECO:0000256" key="1">
    <source>
        <dbReference type="SAM" id="MobiDB-lite"/>
    </source>
</evidence>
<organism evidence="3 4">
    <name type="scientific">Bradyrhizobium japonicum</name>
    <dbReference type="NCBI Taxonomy" id="375"/>
    <lineage>
        <taxon>Bacteria</taxon>
        <taxon>Pseudomonadati</taxon>
        <taxon>Pseudomonadota</taxon>
        <taxon>Alphaproteobacteria</taxon>
        <taxon>Hyphomicrobiales</taxon>
        <taxon>Nitrobacteraceae</taxon>
        <taxon>Bradyrhizobium</taxon>
    </lineage>
</organism>
<accession>A0ABV2RGV0</accession>
<dbReference type="InterPro" id="IPR025847">
    <property type="entry name" value="MEDS_domain"/>
</dbReference>
<feature type="region of interest" description="Disordered" evidence="1">
    <location>
        <begin position="146"/>
        <end position="168"/>
    </location>
</feature>
<keyword evidence="4" id="KW-1185">Reference proteome</keyword>
<dbReference type="Proteomes" id="UP001549291">
    <property type="component" value="Unassembled WGS sequence"/>
</dbReference>
<feature type="compositionally biased region" description="Polar residues" evidence="1">
    <location>
        <begin position="146"/>
        <end position="164"/>
    </location>
</feature>
<name>A0ABV2RGV0_BRAJP</name>
<sequence>MPYFTAGLRNNEQCLWVTGQAFNADDARSALRNAVPDLDKRERGKQIEIVNGDEWYAAGEKLRPRELVSGLVQREQDALGAGYSGLRTSGNCAWVSSEQLPDFLDYEALVQKAVRGRRMICMCNYCVDKVDGSILEIMGRHDLTVPTTRPETASRTGSNNTNPHSPGLVVIRPAIFTGRLTPSSKPPPPPIVPVQYGRHADYLGKAPSMTVQASETDLPASN</sequence>